<reference evidence="3" key="2">
    <citation type="submission" date="2022-01" db="EMBL/GenBank/DDBJ databases">
        <authorList>
            <person name="Yamashiro T."/>
            <person name="Shiraishi A."/>
            <person name="Satake H."/>
            <person name="Nakayama K."/>
        </authorList>
    </citation>
    <scope>NUCLEOTIDE SEQUENCE</scope>
</reference>
<feature type="region of interest" description="Disordered" evidence="1">
    <location>
        <begin position="114"/>
        <end position="136"/>
    </location>
</feature>
<dbReference type="Pfam" id="PF07727">
    <property type="entry name" value="RVT_2"/>
    <property type="match status" value="1"/>
</dbReference>
<feature type="compositionally biased region" description="Basic and acidic residues" evidence="1">
    <location>
        <begin position="114"/>
        <end position="131"/>
    </location>
</feature>
<feature type="compositionally biased region" description="Basic and acidic residues" evidence="1">
    <location>
        <begin position="356"/>
        <end position="371"/>
    </location>
</feature>
<evidence type="ECO:0000256" key="1">
    <source>
        <dbReference type="SAM" id="MobiDB-lite"/>
    </source>
</evidence>
<reference evidence="3" key="1">
    <citation type="journal article" date="2022" name="Int. J. Mol. Sci.">
        <title>Draft Genome of Tanacetum Coccineum: Genomic Comparison of Closely Related Tanacetum-Family Plants.</title>
        <authorList>
            <person name="Yamashiro T."/>
            <person name="Shiraishi A."/>
            <person name="Nakayama K."/>
            <person name="Satake H."/>
        </authorList>
    </citation>
    <scope>NUCLEOTIDE SEQUENCE</scope>
</reference>
<dbReference type="Proteomes" id="UP001151760">
    <property type="component" value="Unassembled WGS sequence"/>
</dbReference>
<feature type="compositionally biased region" description="Basic residues" evidence="1">
    <location>
        <begin position="810"/>
        <end position="821"/>
    </location>
</feature>
<accession>A0ABQ5IW87</accession>
<feature type="compositionally biased region" description="Polar residues" evidence="1">
    <location>
        <begin position="343"/>
        <end position="355"/>
    </location>
</feature>
<comment type="caution">
    <text evidence="3">The sequence shown here is derived from an EMBL/GenBank/DDBJ whole genome shotgun (WGS) entry which is preliminary data.</text>
</comment>
<feature type="region of interest" description="Disordered" evidence="1">
    <location>
        <begin position="795"/>
        <end position="843"/>
    </location>
</feature>
<protein>
    <submittedName>
        <fullName evidence="3">Ribonuclease H-like domain-containing protein</fullName>
    </submittedName>
</protein>
<feature type="domain" description="Reverse transcriptase Ty1/copia-type" evidence="2">
    <location>
        <begin position="458"/>
        <end position="521"/>
    </location>
</feature>
<evidence type="ECO:0000313" key="3">
    <source>
        <dbReference type="EMBL" id="GJU04478.1"/>
    </source>
</evidence>
<sequence>MMICLLNNINKIEAATYKEKTENTVEAQLVTYRKNEVLFSEEVVVLKREVGIKQYEINMLKIEFEKVKKEKDGIEFKIEKFDKASKDLDQLLESQITDKKPEFKGYGLENSKKESTVVYEKESDNSKENSDKSLVNKQESQVKISFVEGCVSNTSKNVSEVEPKKVRKNNDAPIIEDWVSDDEEQDESMTKPEKKTAIPTAAKIEKPVKKSVRPRIVNTARSYRTPINTVRPRVVNTARSNRTSVIAVRVNRFNVVNPSACTPQRDDKGFIDSRCSRHMTGNIDYLSDFKQFDGGYVAFGGGAYGGKISSKEKKAFRENISIVGLLIKGVTERRNRHSLAAKQDTSYFDSPTKNVDNGEPKTTDDAQKQDEDVNTASPDVNTGSLKLNVVGPSIEPTSIAKALSDSSWVEAMQEELLQFKLQQVLILVDLPNGKKSIGTKWVFRNKKDKRGIVIRNKSSAFLYGTIEEEVYVTQPLRFKDPDHPDKVYKVVKALYGLHQAPRACQDKYVAEILKKFNYSDVKSASTPVDLEKPLSRMEMLLLLIKPKYVAVAVAIGKVLWIQNIARLWAENYYCKANVNAVKRTWAPKLQLFSNSYHLRHCLRGGISQEVGTPRYLSLVVPLTKVGDEVVHKELGDRMERATTTASSLEAEQDNEKPEESDGFAEIIDFLKASSVSYALTVNPVIYTSCIEQFWATAKVPQDEEEHEESVPTPSNDPQPSGEDSMATTTLKKRNPEVRKEENIKTYRLKRLRKVGMSQRVESSEDRKVGCFLKSIQTGRVIARYWGSVVSITPAENKEKKEEVREETTKGSRKKMLGRKRAGKEQQKESLKKQKVEEEKESGEVEEDDKVELKKLLVIKKDEDIAIDAIPLATKLPVIIDYKLHKEEMLVHYELIRADGSSKRYSSMIRMLQRIYKEDLEALWRIVKAKYGDTRPKDEFERVLYGDLRVMFKPDIKSDV</sequence>
<feature type="compositionally biased region" description="Basic and acidic residues" evidence="1">
    <location>
        <begin position="822"/>
        <end position="837"/>
    </location>
</feature>
<feature type="region of interest" description="Disordered" evidence="1">
    <location>
        <begin position="341"/>
        <end position="381"/>
    </location>
</feature>
<feature type="compositionally biased region" description="Basic and acidic residues" evidence="1">
    <location>
        <begin position="733"/>
        <end position="742"/>
    </location>
</feature>
<keyword evidence="4" id="KW-1185">Reference proteome</keyword>
<feature type="region of interest" description="Disordered" evidence="1">
    <location>
        <begin position="637"/>
        <end position="659"/>
    </location>
</feature>
<evidence type="ECO:0000313" key="4">
    <source>
        <dbReference type="Proteomes" id="UP001151760"/>
    </source>
</evidence>
<dbReference type="EMBL" id="BQNB010021252">
    <property type="protein sequence ID" value="GJU04478.1"/>
    <property type="molecule type" value="Genomic_DNA"/>
</dbReference>
<gene>
    <name evidence="3" type="ORF">Tco_1120908</name>
</gene>
<feature type="region of interest" description="Disordered" evidence="1">
    <location>
        <begin position="700"/>
        <end position="742"/>
    </location>
</feature>
<proteinExistence type="predicted"/>
<evidence type="ECO:0000259" key="2">
    <source>
        <dbReference type="Pfam" id="PF07727"/>
    </source>
</evidence>
<organism evidence="3 4">
    <name type="scientific">Tanacetum coccineum</name>
    <dbReference type="NCBI Taxonomy" id="301880"/>
    <lineage>
        <taxon>Eukaryota</taxon>
        <taxon>Viridiplantae</taxon>
        <taxon>Streptophyta</taxon>
        <taxon>Embryophyta</taxon>
        <taxon>Tracheophyta</taxon>
        <taxon>Spermatophyta</taxon>
        <taxon>Magnoliopsida</taxon>
        <taxon>eudicotyledons</taxon>
        <taxon>Gunneridae</taxon>
        <taxon>Pentapetalae</taxon>
        <taxon>asterids</taxon>
        <taxon>campanulids</taxon>
        <taxon>Asterales</taxon>
        <taxon>Asteraceae</taxon>
        <taxon>Asteroideae</taxon>
        <taxon>Anthemideae</taxon>
        <taxon>Anthemidinae</taxon>
        <taxon>Tanacetum</taxon>
    </lineage>
</organism>
<name>A0ABQ5IW87_9ASTR</name>
<feature type="compositionally biased region" description="Basic and acidic residues" evidence="1">
    <location>
        <begin position="795"/>
        <end position="809"/>
    </location>
</feature>
<dbReference type="InterPro" id="IPR013103">
    <property type="entry name" value="RVT_2"/>
</dbReference>